<reference evidence="11" key="2">
    <citation type="journal article" date="2021" name="Microbiome">
        <title>Successional dynamics and alternative stable states in a saline activated sludge microbial community over 9 years.</title>
        <authorList>
            <person name="Wang Y."/>
            <person name="Ye J."/>
            <person name="Ju F."/>
            <person name="Liu L."/>
            <person name="Boyd J.A."/>
            <person name="Deng Y."/>
            <person name="Parks D.H."/>
            <person name="Jiang X."/>
            <person name="Yin X."/>
            <person name="Woodcroft B.J."/>
            <person name="Tyson G.W."/>
            <person name="Hugenholtz P."/>
            <person name="Polz M.F."/>
            <person name="Zhang T."/>
        </authorList>
    </citation>
    <scope>NUCLEOTIDE SEQUENCE</scope>
    <source>
        <strain evidence="11">HKST-UBA01</strain>
    </source>
</reference>
<comment type="subcellular location">
    <subcellularLocation>
        <location evidence="1">Endomembrane system</location>
        <topology evidence="1">Multi-pass membrane protein</topology>
    </subcellularLocation>
</comment>
<dbReference type="Pfam" id="PF06241">
    <property type="entry name" value="Castor_Poll_mid"/>
    <property type="match status" value="1"/>
</dbReference>
<name>A0A956M1W5_UNCEI</name>
<evidence type="ECO:0000256" key="7">
    <source>
        <dbReference type="ARBA" id="ARBA00023136"/>
    </source>
</evidence>
<protein>
    <submittedName>
        <fullName evidence="11">Ion channel DMI1</fullName>
    </submittedName>
</protein>
<feature type="transmembrane region" description="Helical" evidence="8">
    <location>
        <begin position="20"/>
        <end position="44"/>
    </location>
</feature>
<feature type="transmembrane region" description="Helical" evidence="8">
    <location>
        <begin position="86"/>
        <end position="104"/>
    </location>
</feature>
<reference evidence="11" key="1">
    <citation type="submission" date="2020-04" db="EMBL/GenBank/DDBJ databases">
        <authorList>
            <person name="Zhang T."/>
        </authorList>
    </citation>
    <scope>NUCLEOTIDE SEQUENCE</scope>
    <source>
        <strain evidence="11">HKST-UBA01</strain>
    </source>
</reference>
<evidence type="ECO:0000256" key="2">
    <source>
        <dbReference type="ARBA" id="ARBA00008577"/>
    </source>
</evidence>
<evidence type="ECO:0000256" key="1">
    <source>
        <dbReference type="ARBA" id="ARBA00004127"/>
    </source>
</evidence>
<evidence type="ECO:0000256" key="6">
    <source>
        <dbReference type="ARBA" id="ARBA00023065"/>
    </source>
</evidence>
<comment type="caution">
    <text evidence="11">The sequence shown here is derived from an EMBL/GenBank/DDBJ whole genome shotgun (WGS) entry which is preliminary data.</text>
</comment>
<evidence type="ECO:0000256" key="5">
    <source>
        <dbReference type="ARBA" id="ARBA00022989"/>
    </source>
</evidence>
<dbReference type="AlphaFoldDB" id="A0A956M1W5"/>
<dbReference type="PANTHER" id="PTHR31563:SF10">
    <property type="entry name" value="ION CHANNEL POLLUX-RELATED"/>
    <property type="match status" value="1"/>
</dbReference>
<proteinExistence type="inferred from homology"/>
<organism evidence="11 12">
    <name type="scientific">Eiseniibacteriota bacterium</name>
    <dbReference type="NCBI Taxonomy" id="2212470"/>
    <lineage>
        <taxon>Bacteria</taxon>
        <taxon>Candidatus Eiseniibacteriota</taxon>
    </lineage>
</organism>
<dbReference type="Gene3D" id="3.40.50.720">
    <property type="entry name" value="NAD(P)-binding Rossmann-like Domain"/>
    <property type="match status" value="2"/>
</dbReference>
<sequence length="609" mass="67411">MARFLNRLKFQLETYLVRGAHFQLLAVAGMIGIISVAAGLLAWISAPVGEGKDESIWWAFLRLTDPGYLGDDVGLARRVISTGLTVLGYVLFMGSLVAILTQWLNRTLKQLEEGYILVVRRNHLLILGWSTSTGIVVADLLRSQGRVRRFLRRQGSRSLHIVILAERVGSSLVQELKERTDEYWNPRQITLRSGSALRRDHLERVDYTNAAAILVPAGPSAGDRPEAVDTHTIKALLSMNQDQTRRRTRLPLVVAELLDARKLEVARRAYRGPIEVLAGDAIVSRLLAQNVRHPGLSRAYTEILTHGDGNELYVRELPELTGATFEEMAARFGSAILMGVVRESEHGFQPLLNPAPGLRLERNDRLVFLARDYSDTEPDRGSTRAAVPRKACANRARAAGLKRRILILGWSHRAPALLSEFASYREDTFEITVVSSIPIPTRKKALARYEIDPEQCRITLLEADYTVPVELSAIGLEGFDHILILGSDWLRSGEESDARTIVGCLLLEQLLKDPATRPKIVIELLDPENAGLLGTGLGEVLISPVILSHMLAQVTLRRELNSVFAELFTAGGAEITFESLTDYPLPSETTTFEDLEGLAHGRGEIALGL</sequence>
<feature type="transmembrane region" description="Helical" evidence="8">
    <location>
        <begin position="124"/>
        <end position="141"/>
    </location>
</feature>
<comment type="similarity">
    <text evidence="2">Belongs to the castor/pollux (TC 1.A.1.23) family.</text>
</comment>
<keyword evidence="6" id="KW-0406">Ion transport</keyword>
<gene>
    <name evidence="11" type="ORF">KC729_17275</name>
</gene>
<dbReference type="GO" id="GO:0012505">
    <property type="term" value="C:endomembrane system"/>
    <property type="evidence" value="ECO:0007669"/>
    <property type="project" value="UniProtKB-SubCell"/>
</dbReference>
<dbReference type="InterPro" id="IPR003148">
    <property type="entry name" value="RCK_N"/>
</dbReference>
<evidence type="ECO:0000313" key="11">
    <source>
        <dbReference type="EMBL" id="MCA9729443.1"/>
    </source>
</evidence>
<keyword evidence="7 8" id="KW-0472">Membrane</keyword>
<dbReference type="PANTHER" id="PTHR31563">
    <property type="entry name" value="ION CHANNEL POLLUX-RELATED"/>
    <property type="match status" value="1"/>
</dbReference>
<feature type="non-terminal residue" evidence="11">
    <location>
        <position position="609"/>
    </location>
</feature>
<feature type="domain" description="RCK N-terminal" evidence="10">
    <location>
        <begin position="154"/>
        <end position="240"/>
    </location>
</feature>
<evidence type="ECO:0000256" key="8">
    <source>
        <dbReference type="SAM" id="Phobius"/>
    </source>
</evidence>
<keyword evidence="4 8" id="KW-0812">Transmembrane</keyword>
<evidence type="ECO:0000256" key="4">
    <source>
        <dbReference type="ARBA" id="ARBA00022692"/>
    </source>
</evidence>
<accession>A0A956M1W5</accession>
<dbReference type="GO" id="GO:0006813">
    <property type="term" value="P:potassium ion transport"/>
    <property type="evidence" value="ECO:0007669"/>
    <property type="project" value="InterPro"/>
</dbReference>
<feature type="domain" description="CASTOR/POLLUX/SYM8 ion channel conserved" evidence="9">
    <location>
        <begin position="281"/>
        <end position="378"/>
    </location>
</feature>
<dbReference type="Pfam" id="PF22614">
    <property type="entry name" value="Slo-like_RCK"/>
    <property type="match status" value="1"/>
</dbReference>
<evidence type="ECO:0000256" key="3">
    <source>
        <dbReference type="ARBA" id="ARBA00022448"/>
    </source>
</evidence>
<dbReference type="EMBL" id="JAGQHR010000697">
    <property type="protein sequence ID" value="MCA9729443.1"/>
    <property type="molecule type" value="Genomic_DNA"/>
</dbReference>
<evidence type="ECO:0000259" key="9">
    <source>
        <dbReference type="Pfam" id="PF06241"/>
    </source>
</evidence>
<keyword evidence="3" id="KW-0813">Transport</keyword>
<dbReference type="Proteomes" id="UP000697710">
    <property type="component" value="Unassembled WGS sequence"/>
</dbReference>
<dbReference type="InterPro" id="IPR044849">
    <property type="entry name" value="CASTOR/POLLUX/SYM8-like"/>
</dbReference>
<keyword evidence="5 8" id="KW-1133">Transmembrane helix</keyword>
<evidence type="ECO:0000313" key="12">
    <source>
        <dbReference type="Proteomes" id="UP000697710"/>
    </source>
</evidence>
<evidence type="ECO:0000259" key="10">
    <source>
        <dbReference type="Pfam" id="PF22614"/>
    </source>
</evidence>
<dbReference type="InterPro" id="IPR010420">
    <property type="entry name" value="CASTOR/POLLUX/SYM8_dom"/>
</dbReference>